<organism evidence="2 3">
    <name type="scientific">Plasmodium vivax</name>
    <name type="common">malaria parasite P. vivax</name>
    <dbReference type="NCBI Taxonomy" id="5855"/>
    <lineage>
        <taxon>Eukaryota</taxon>
        <taxon>Sar</taxon>
        <taxon>Alveolata</taxon>
        <taxon>Apicomplexa</taxon>
        <taxon>Aconoidasida</taxon>
        <taxon>Haemosporida</taxon>
        <taxon>Plasmodiidae</taxon>
        <taxon>Plasmodium</taxon>
        <taxon>Plasmodium (Plasmodium)</taxon>
    </lineage>
</organism>
<dbReference type="AlphaFoldDB" id="A0A1G4GRM2"/>
<reference evidence="2 3" key="1">
    <citation type="submission" date="2016-07" db="EMBL/GenBank/DDBJ databases">
        <authorList>
            <consortium name="Pathogen Informatics"/>
        </authorList>
    </citation>
    <scope>NUCLEOTIDE SEQUENCE [LARGE SCALE GENOMIC DNA]</scope>
</reference>
<dbReference type="InterPro" id="IPR008780">
    <property type="entry name" value="Plasmodium_Vir"/>
</dbReference>
<feature type="region of interest" description="Disordered" evidence="1">
    <location>
        <begin position="598"/>
        <end position="632"/>
    </location>
</feature>
<dbReference type="Pfam" id="PF05795">
    <property type="entry name" value="Plasmodium_Vir"/>
    <property type="match status" value="3"/>
</dbReference>
<dbReference type="VEuPathDB" id="PlasmoDB:PVPAM_020025300"/>
<dbReference type="VEuPathDB" id="PlasmoDB:PVX_001635"/>
<sequence length="632" mass="75617">MEENVVNEAYALFKKEFSDNSELYKFYDNINRNIVGVNEKCNYCEYGKDNHEYMNICCSLEKIIENWDSICIVKEYEKCTCCDYLLYWLYSKIVEDNLRFNIIFMIYNKLETLMQRICTGKGKKCSVNRVYDVKDLKKKKKLLDFLLNYNSIKRKLQESSNENKRKYCNYIYYIFELYNEIIKTQSVLYDKEKELFKEIFNGDKNDELDSLNKKCLGKCLNLVFNEKNKIFCYEKKQTKVDDYVHKLFKLRKPLNVSEKYDNLTEFPSSEIYELLGKDEKSTTYDKYCEDKFNSYGEKTDLINLCKKIARNVKTKLSSIKGKEKNAYDRCLYFNYWTYEEIRKIYSNNTNYIYNIPIFTIILNALQDIYNEITNHEVRVNIKSLDKQIFEIIEESKKKNEKNAELKINPFLKNFKLTEDEPCLYNVVCGLGECKEMKDLFDYFKNYDYIRKCDVSKEQEKCQKYCKYVTYINELYEDYIGECCTYFMNGAHVGRCPKFFKCDEKYNPHILYSKLGCKDEKKDDDFKIVHKPRPIDYEVILKSKKSFSSTSNHLLNDTFFIITSAIWGVIGILFLYFLYYKFTPFGSKLNKKKRNMEIHNNSNNHITNEPVRGSESSRKNTKNGRIRIAYHTT</sequence>
<dbReference type="VEuPathDB" id="PlasmoDB:PVP01_0217500"/>
<accession>A0A1G4GRM2</accession>
<proteinExistence type="predicted"/>
<evidence type="ECO:0000313" key="2">
    <source>
        <dbReference type="EMBL" id="SCO65224.1"/>
    </source>
</evidence>
<evidence type="ECO:0000313" key="3">
    <source>
        <dbReference type="Proteomes" id="UP000196402"/>
    </source>
</evidence>
<name>A0A1G4GRM2_PLAVI</name>
<dbReference type="EMBL" id="LT615240">
    <property type="protein sequence ID" value="SCO65224.1"/>
    <property type="molecule type" value="Genomic_DNA"/>
</dbReference>
<dbReference type="VEuPathDB" id="PlasmoDB:PVW1_020025100"/>
<evidence type="ECO:0000256" key="1">
    <source>
        <dbReference type="SAM" id="MobiDB-lite"/>
    </source>
</evidence>
<gene>
    <name evidence="2" type="ORF">PVT01_020021600</name>
</gene>
<dbReference type="Proteomes" id="UP000196402">
    <property type="component" value="Chromosome 2"/>
</dbReference>
<protein>
    <submittedName>
        <fullName evidence="2">VIR protein</fullName>
    </submittedName>
</protein>